<dbReference type="KEGG" id="phu:Phum_PHUM426390"/>
<feature type="compositionally biased region" description="Polar residues" evidence="1">
    <location>
        <begin position="64"/>
        <end position="83"/>
    </location>
</feature>
<dbReference type="RefSeq" id="XP_002429292.1">
    <property type="nucleotide sequence ID" value="XM_002429247.1"/>
</dbReference>
<dbReference type="InParanoid" id="E0VT48"/>
<keyword evidence="4" id="KW-1185">Reference proteome</keyword>
<dbReference type="Proteomes" id="UP000009046">
    <property type="component" value="Unassembled WGS sequence"/>
</dbReference>
<dbReference type="EMBL" id="DS235759">
    <property type="protein sequence ID" value="EEB16554.1"/>
    <property type="molecule type" value="Genomic_DNA"/>
</dbReference>
<dbReference type="VEuPathDB" id="VectorBase:PHUM426390"/>
<feature type="compositionally biased region" description="Basic and acidic residues" evidence="1">
    <location>
        <begin position="44"/>
        <end position="62"/>
    </location>
</feature>
<organism>
    <name type="scientific">Pediculus humanus subsp. corporis</name>
    <name type="common">Body louse</name>
    <dbReference type="NCBI Taxonomy" id="121224"/>
    <lineage>
        <taxon>Eukaryota</taxon>
        <taxon>Metazoa</taxon>
        <taxon>Ecdysozoa</taxon>
        <taxon>Arthropoda</taxon>
        <taxon>Hexapoda</taxon>
        <taxon>Insecta</taxon>
        <taxon>Pterygota</taxon>
        <taxon>Neoptera</taxon>
        <taxon>Paraneoptera</taxon>
        <taxon>Psocodea</taxon>
        <taxon>Troctomorpha</taxon>
        <taxon>Phthiraptera</taxon>
        <taxon>Anoplura</taxon>
        <taxon>Pediculidae</taxon>
        <taxon>Pediculus</taxon>
    </lineage>
</organism>
<accession>E0VT48</accession>
<evidence type="ECO:0000313" key="4">
    <source>
        <dbReference type="Proteomes" id="UP000009046"/>
    </source>
</evidence>
<name>E0VT48_PEDHC</name>
<feature type="compositionally biased region" description="Basic residues" evidence="1">
    <location>
        <begin position="84"/>
        <end position="104"/>
    </location>
</feature>
<proteinExistence type="predicted"/>
<reference evidence="3" key="3">
    <citation type="submission" date="2021-02" db="UniProtKB">
        <authorList>
            <consortium name="EnsemblMetazoa"/>
        </authorList>
    </citation>
    <scope>IDENTIFICATION</scope>
    <source>
        <strain evidence="3">USDA</strain>
    </source>
</reference>
<reference evidence="2" key="1">
    <citation type="submission" date="2007-04" db="EMBL/GenBank/DDBJ databases">
        <title>Annotation of Pediculus humanus corporis strain USDA.</title>
        <authorList>
            <person name="Kirkness E."/>
            <person name="Hannick L."/>
            <person name="Hass B."/>
            <person name="Bruggner R."/>
            <person name="Lawson D."/>
            <person name="Bidwell S."/>
            <person name="Joardar V."/>
            <person name="Caler E."/>
            <person name="Walenz B."/>
            <person name="Inman J."/>
            <person name="Schobel S."/>
            <person name="Galinsky K."/>
            <person name="Amedeo P."/>
            <person name="Strausberg R."/>
        </authorList>
    </citation>
    <scope>NUCLEOTIDE SEQUENCE</scope>
    <source>
        <strain evidence="2">USDA</strain>
    </source>
</reference>
<gene>
    <name evidence="3" type="primary">8229980</name>
    <name evidence="2" type="ORF">Phum_PHUM426390</name>
</gene>
<dbReference type="EnsemblMetazoa" id="PHUM426390-RA">
    <property type="protein sequence ID" value="PHUM426390-PA"/>
    <property type="gene ID" value="PHUM426390"/>
</dbReference>
<evidence type="ECO:0000313" key="3">
    <source>
        <dbReference type="EnsemblMetazoa" id="PHUM426390-PA"/>
    </source>
</evidence>
<feature type="region of interest" description="Disordered" evidence="1">
    <location>
        <begin position="37"/>
        <end position="104"/>
    </location>
</feature>
<dbReference type="EMBL" id="AAZO01005208">
    <property type="status" value="NOT_ANNOTATED_CDS"/>
    <property type="molecule type" value="Genomic_DNA"/>
</dbReference>
<reference evidence="2" key="2">
    <citation type="submission" date="2007-04" db="EMBL/GenBank/DDBJ databases">
        <title>The genome of the human body louse.</title>
        <authorList>
            <consortium name="The Human Body Louse Genome Consortium"/>
            <person name="Kirkness E."/>
            <person name="Walenz B."/>
            <person name="Hass B."/>
            <person name="Bruggner R."/>
            <person name="Strausberg R."/>
        </authorList>
    </citation>
    <scope>NUCLEOTIDE SEQUENCE</scope>
    <source>
        <strain evidence="2">USDA</strain>
    </source>
</reference>
<evidence type="ECO:0000313" key="2">
    <source>
        <dbReference type="EMBL" id="EEB16554.1"/>
    </source>
</evidence>
<dbReference type="CTD" id="8229980"/>
<dbReference type="GeneID" id="8229980"/>
<sequence length="153" mass="16858">MIATVCIDLTTTTPIVIVLLLFIPRKDEDVLSKGVVKLSQKSTTTHDRNRIRNKDKDEKYDQNDAPSGPNSMSPDVTKIINSVTKKKGGKKKKGKRIAAAHQKKGRGANYEGQILEKNLDFLSKLDLSCLIGKEGTGFIKAPEAPHAVIKYAR</sequence>
<protein>
    <submittedName>
        <fullName evidence="2 3">Uncharacterized protein</fullName>
    </submittedName>
</protein>
<evidence type="ECO:0000256" key="1">
    <source>
        <dbReference type="SAM" id="MobiDB-lite"/>
    </source>
</evidence>
<dbReference type="AlphaFoldDB" id="E0VT48"/>
<dbReference type="HOGENOM" id="CLU_1715442_0_0_1"/>